<keyword evidence="5" id="KW-0235">DNA replication</keyword>
<feature type="domain" description="ATP-dependent DNA ligase family profile" evidence="15">
    <location>
        <begin position="314"/>
        <end position="448"/>
    </location>
</feature>
<dbReference type="PROSITE" id="PS50160">
    <property type="entry name" value="DNA_LIGASE_A3"/>
    <property type="match status" value="1"/>
</dbReference>
<dbReference type="Gene3D" id="1.10.3260.10">
    <property type="entry name" value="DNA ligase, ATP-dependent, N-terminal domain"/>
    <property type="match status" value="1"/>
</dbReference>
<keyword evidence="3 13" id="KW-0436">Ligase</keyword>
<dbReference type="SUPFAM" id="SSF56091">
    <property type="entry name" value="DNA ligase/mRNA capping enzyme, catalytic domain"/>
    <property type="match status" value="1"/>
</dbReference>
<evidence type="ECO:0000256" key="9">
    <source>
        <dbReference type="ARBA" id="ARBA00022840"/>
    </source>
</evidence>
<dbReference type="PANTHER" id="PTHR45674:SF9">
    <property type="entry name" value="DNA LIGASE 3"/>
    <property type="match status" value="1"/>
</dbReference>
<evidence type="ECO:0000256" key="6">
    <source>
        <dbReference type="ARBA" id="ARBA00022723"/>
    </source>
</evidence>
<dbReference type="EMBL" id="OQ865376">
    <property type="protein sequence ID" value="WHV01175.1"/>
    <property type="molecule type" value="Genomic_DNA"/>
</dbReference>
<dbReference type="Gene3D" id="3.30.1490.70">
    <property type="match status" value="1"/>
</dbReference>
<keyword evidence="4" id="KW-0132">Cell division</keyword>
<evidence type="ECO:0000259" key="15">
    <source>
        <dbReference type="PROSITE" id="PS50160"/>
    </source>
</evidence>
<dbReference type="EC" id="6.5.1.1" evidence="13"/>
<dbReference type="InterPro" id="IPR000977">
    <property type="entry name" value="DNA_ligase_ATP-dep"/>
</dbReference>
<keyword evidence="8 13" id="KW-0227">DNA damage</keyword>
<dbReference type="GO" id="GO:0006302">
    <property type="term" value="P:double-strand break repair"/>
    <property type="evidence" value="ECO:0007669"/>
    <property type="project" value="TreeGrafter"/>
</dbReference>
<dbReference type="GO" id="GO:0003910">
    <property type="term" value="F:DNA ligase (ATP) activity"/>
    <property type="evidence" value="ECO:0007669"/>
    <property type="project" value="UniProtKB-EC"/>
</dbReference>
<evidence type="ECO:0000256" key="4">
    <source>
        <dbReference type="ARBA" id="ARBA00022618"/>
    </source>
</evidence>
<evidence type="ECO:0000256" key="3">
    <source>
        <dbReference type="ARBA" id="ARBA00022598"/>
    </source>
</evidence>
<keyword evidence="10 13" id="KW-0233">DNA recombination</keyword>
<keyword evidence="9 13" id="KW-0067">ATP-binding</keyword>
<dbReference type="InterPro" id="IPR036599">
    <property type="entry name" value="DNA_ligase_N_sf"/>
</dbReference>
<dbReference type="GO" id="GO:0051301">
    <property type="term" value="P:cell division"/>
    <property type="evidence" value="ECO:0007669"/>
    <property type="project" value="UniProtKB-KW"/>
</dbReference>
<dbReference type="SUPFAM" id="SSF117018">
    <property type="entry name" value="ATP-dependent DNA ligase DNA-binding domain"/>
    <property type="match status" value="1"/>
</dbReference>
<evidence type="ECO:0000256" key="8">
    <source>
        <dbReference type="ARBA" id="ARBA00022763"/>
    </source>
</evidence>
<keyword evidence="11 13" id="KW-0234">DNA repair</keyword>
<evidence type="ECO:0000256" key="7">
    <source>
        <dbReference type="ARBA" id="ARBA00022741"/>
    </source>
</evidence>
<evidence type="ECO:0000256" key="2">
    <source>
        <dbReference type="ARBA" id="ARBA00013308"/>
    </source>
</evidence>
<dbReference type="SUPFAM" id="SSF50249">
    <property type="entry name" value="Nucleic acid-binding proteins"/>
    <property type="match status" value="1"/>
</dbReference>
<dbReference type="GO" id="GO:0003677">
    <property type="term" value="F:DNA binding"/>
    <property type="evidence" value="ECO:0007669"/>
    <property type="project" value="InterPro"/>
</dbReference>
<evidence type="ECO:0000256" key="10">
    <source>
        <dbReference type="ARBA" id="ARBA00023172"/>
    </source>
</evidence>
<dbReference type="GO" id="GO:0071897">
    <property type="term" value="P:DNA biosynthetic process"/>
    <property type="evidence" value="ECO:0007669"/>
    <property type="project" value="InterPro"/>
</dbReference>
<evidence type="ECO:0000256" key="14">
    <source>
        <dbReference type="RuleBase" id="RU004196"/>
    </source>
</evidence>
<dbReference type="GO" id="GO:0005524">
    <property type="term" value="F:ATP binding"/>
    <property type="evidence" value="ECO:0007669"/>
    <property type="project" value="UniProtKB-KW"/>
</dbReference>
<dbReference type="PANTHER" id="PTHR45674">
    <property type="entry name" value="DNA LIGASE 1/3 FAMILY MEMBER"/>
    <property type="match status" value="1"/>
</dbReference>
<keyword evidence="6" id="KW-0479">Metal-binding</keyword>
<dbReference type="PROSITE" id="PS00697">
    <property type="entry name" value="DNA_LIGASE_A1"/>
    <property type="match status" value="1"/>
</dbReference>
<dbReference type="CDD" id="cd07967">
    <property type="entry name" value="OBF_DNA_ligase_III"/>
    <property type="match status" value="1"/>
</dbReference>
<comment type="similarity">
    <text evidence="1 14">Belongs to the ATP-dependent DNA ligase family.</text>
</comment>
<dbReference type="GO" id="GO:0006310">
    <property type="term" value="P:DNA recombination"/>
    <property type="evidence" value="ECO:0007669"/>
    <property type="project" value="UniProtKB-KW"/>
</dbReference>
<dbReference type="Gene3D" id="3.30.470.30">
    <property type="entry name" value="DNA ligase/mRNA capping enzyme"/>
    <property type="match status" value="1"/>
</dbReference>
<evidence type="ECO:0000256" key="5">
    <source>
        <dbReference type="ARBA" id="ARBA00022705"/>
    </source>
</evidence>
<dbReference type="InterPro" id="IPR012308">
    <property type="entry name" value="DNA_ligase_ATP-dep_N"/>
</dbReference>
<evidence type="ECO:0000313" key="16">
    <source>
        <dbReference type="EMBL" id="WHV01175.1"/>
    </source>
</evidence>
<dbReference type="Gene3D" id="2.40.50.140">
    <property type="entry name" value="Nucleic acid-binding proteins"/>
    <property type="match status" value="1"/>
</dbReference>
<dbReference type="Pfam" id="PF01068">
    <property type="entry name" value="DNA_ligase_A_M"/>
    <property type="match status" value="1"/>
</dbReference>
<sequence>MESHFKDFRSLCLSVSRETSYNAKTELIHNFIYDEYKKNRSSTDVYIIVKLLLPGVSKLIYNVNDKQIIKFFSKILKFEAEEINKYVVDTGDVAYVIGSFLKKSRSVYYATQSTLKLQDIDCFLTRLSKVTKEHDQIKEFKKIIPKCTPNDLRYIIRLVKHDLRMNIGPKHVLAALHEKAYDIFKLSNDLEYVVNKSLEGNIKAMIKPMIPIHPMLASICKTFSEAKQKCKGGIIVEFKYDGERIQVHKDGDNFKFFSRTLKPVTPHKVSSFEELLIRAFPSANNMILDGEIILVDKETNKPLPFGTLGINKKSMYNNACICFFVFDCLYFNDISLIDKPLSYRRDIISSNIIEISNRVLLSEVRLVDEDKELIRLLKIVLSKGIEGFVLKDDKGVYEPGMRRWLKIKKDYLDNGSMADKADLLVLGAYYGKGNKSGLLSSFLMGCYDKDSEKWCTVTKCSGGHSDAELKEIQKSISVVPFDKNNIPDWLSINKVHYPDVIITDVETAPVWEIAGAEFTTSPSHTAANISIRFPRCVRVREDKDFKTASTLSDIKALYSLSISNNTEE</sequence>
<accession>A0AAT9UR72</accession>
<evidence type="ECO:0000256" key="11">
    <source>
        <dbReference type="ARBA" id="ARBA00023204"/>
    </source>
</evidence>
<gene>
    <name evidence="16" type="ORF">CDPV99-059</name>
</gene>
<dbReference type="InterPro" id="IPR016059">
    <property type="entry name" value="DNA_ligase_ATP-dep_CS"/>
</dbReference>
<dbReference type="GO" id="GO:0046872">
    <property type="term" value="F:metal ion binding"/>
    <property type="evidence" value="ECO:0007669"/>
    <property type="project" value="UniProtKB-KW"/>
</dbReference>
<evidence type="ECO:0000256" key="13">
    <source>
        <dbReference type="RuleBase" id="RU000617"/>
    </source>
</evidence>
<dbReference type="Pfam" id="PF04675">
    <property type="entry name" value="DNA_ligase_A_N"/>
    <property type="match status" value="1"/>
</dbReference>
<reference evidence="16" key="1">
    <citation type="submission" date="2023-04" db="EMBL/GenBank/DDBJ databases">
        <title>Genomic characterization of avipoxvirus isolates from Andean condor (Vultur gryphus).</title>
        <authorList>
            <person name="Butt S.L."/>
            <person name="Do Nascimento G.M."/>
            <person name="Tripathy D.N."/>
            <person name="Diel D.G."/>
        </authorList>
    </citation>
    <scope>NUCLEOTIDE SEQUENCE</scope>
    <source>
        <strain evidence="16">CDPV99</strain>
    </source>
</reference>
<proteinExistence type="inferred from homology"/>
<keyword evidence="7 13" id="KW-0547">Nucleotide-binding</keyword>
<dbReference type="NCBIfam" id="TIGR00574">
    <property type="entry name" value="dnl1"/>
    <property type="match status" value="1"/>
</dbReference>
<name>A0AAT9UR72_9POXV</name>
<dbReference type="FunFam" id="3.30.470.30:FF:000003">
    <property type="entry name" value="DNA ligase"/>
    <property type="match status" value="1"/>
</dbReference>
<dbReference type="InterPro" id="IPR012340">
    <property type="entry name" value="NA-bd_OB-fold"/>
</dbReference>
<dbReference type="InterPro" id="IPR012309">
    <property type="entry name" value="DNA_ligase_ATP-dep_C"/>
</dbReference>
<organism evidence="16">
    <name type="scientific">Condorpox virus</name>
    <dbReference type="NCBI Taxonomy" id="3049970"/>
    <lineage>
        <taxon>Viruses</taxon>
        <taxon>Varidnaviria</taxon>
        <taxon>Bamfordvirae</taxon>
        <taxon>Nucleocytoviricota</taxon>
        <taxon>Pokkesviricetes</taxon>
        <taxon>Chitovirales</taxon>
        <taxon>Poxviridae</taxon>
        <taxon>Chordopoxvirinae</taxon>
        <taxon>Avipoxvirus</taxon>
    </lineage>
</organism>
<evidence type="ECO:0000256" key="1">
    <source>
        <dbReference type="ARBA" id="ARBA00007572"/>
    </source>
</evidence>
<dbReference type="InterPro" id="IPR012310">
    <property type="entry name" value="DNA_ligase_ATP-dep_cent"/>
</dbReference>
<dbReference type="InterPro" id="IPR050191">
    <property type="entry name" value="ATP-dep_DNA_ligase"/>
</dbReference>
<protein>
    <recommendedName>
        <fullName evidence="2 13">DNA ligase</fullName>
        <ecNumber evidence="13">6.5.1.1</ecNumber>
    </recommendedName>
</protein>
<evidence type="ECO:0000256" key="12">
    <source>
        <dbReference type="ARBA" id="ARBA00023306"/>
    </source>
</evidence>
<dbReference type="Pfam" id="PF04679">
    <property type="entry name" value="DNA_ligase_A_C"/>
    <property type="match status" value="1"/>
</dbReference>
<dbReference type="GO" id="GO:0006273">
    <property type="term" value="P:lagging strand elongation"/>
    <property type="evidence" value="ECO:0007669"/>
    <property type="project" value="TreeGrafter"/>
</dbReference>
<comment type="catalytic activity">
    <reaction evidence="13">
        <text>ATP + (deoxyribonucleotide)n-3'-hydroxyl + 5'-phospho-(deoxyribonucleotide)m = (deoxyribonucleotide)n+m + AMP + diphosphate.</text>
        <dbReference type="EC" id="6.5.1.1"/>
    </reaction>
</comment>
<keyword evidence="12" id="KW-0131">Cell cycle</keyword>